<organism evidence="6 7">
    <name type="scientific">Xylaria flabelliformis</name>
    <dbReference type="NCBI Taxonomy" id="2512241"/>
    <lineage>
        <taxon>Eukaryota</taxon>
        <taxon>Fungi</taxon>
        <taxon>Dikarya</taxon>
        <taxon>Ascomycota</taxon>
        <taxon>Pezizomycotina</taxon>
        <taxon>Sordariomycetes</taxon>
        <taxon>Xylariomycetidae</taxon>
        <taxon>Xylariales</taxon>
        <taxon>Xylariaceae</taxon>
        <taxon>Xylaria</taxon>
    </lineage>
</organism>
<dbReference type="STRING" id="2512241.A0A553I4N1"/>
<dbReference type="PANTHER" id="PTHR23416:SF76">
    <property type="entry name" value="ZN(II)2CYS6 TRANSCRIPTION FACTOR (EUROFUNG)"/>
    <property type="match status" value="1"/>
</dbReference>
<dbReference type="GO" id="GO:0008374">
    <property type="term" value="F:O-acyltransferase activity"/>
    <property type="evidence" value="ECO:0007669"/>
    <property type="project" value="TreeGrafter"/>
</dbReference>
<dbReference type="Gene3D" id="4.10.240.10">
    <property type="entry name" value="Zn(2)-C6 fungal-type DNA-binding domain"/>
    <property type="match status" value="1"/>
</dbReference>
<dbReference type="SUPFAM" id="SSF51161">
    <property type="entry name" value="Trimeric LpxA-like enzymes"/>
    <property type="match status" value="1"/>
</dbReference>
<proteinExistence type="inferred from homology"/>
<dbReference type="InterPro" id="IPR036864">
    <property type="entry name" value="Zn2-C6_fun-type_DNA-bd_sf"/>
</dbReference>
<dbReference type="Pfam" id="PF14602">
    <property type="entry name" value="Hexapep_2"/>
    <property type="match status" value="1"/>
</dbReference>
<dbReference type="Gene3D" id="2.160.10.10">
    <property type="entry name" value="Hexapeptide repeat proteins"/>
    <property type="match status" value="1"/>
</dbReference>
<sequence length="666" mass="72744">MATFTALNGGDSKTSDGASGSPITRHVGTEDRSSIQTASQEAKSGDASVTKMEPGSGSGLERSHYPSRSYPEIEGTHKRKRSLSVERPREVPNAQDQGQRSQAESRGAYEVSSRERDYRHYEEGQREQGESWYSQQQSRDDRSLYESRGLAGSDLTQTDEQGGDTLRRATSHADSGHDYSATSPDGDESSMLYSGAYSQDQSRDPVIQSDPKKRKRNFSCLTCRKRKKKCDESKPECTNCVRGGFVCYGYPNQRGPPRTENKPAAVPLESKDPSYVPPGAYGMPQPSNYLNPPPAPAPKRDSVSSYRGPYLRLETSQARSLTDDDRPTASTIPTASVVSSVMSPDNKGSAFSAYSSAANMFPTPISAITPSMQQLKTPNIERPREYQRVPPLHDITRTEPDSSRPETPRPGSLPQMNVLEPTPPAPSGTQPPPSADPQIAAQLALSHTQYPSNNNKPRTQKEEMLLGREYYPFDPELVLERQRCSAACWRFNNSTNPNTGVSATERSRLFREILNPREPINLSPQLVSSTTRAGRVGQEVVVEAPFTCDYGYNITIGNNVMIGRNCTILDPVEINIGDNVIISPNVTLLGATTFTDPKKRMGSKSPQIGGYIIIDEDVFIGAGAIIQHGIRIGRGASISAGAVVVKDVPRYTIVAGNPAEVKSIIH</sequence>
<dbReference type="InterPro" id="IPR024688">
    <property type="entry name" value="Mac_dom"/>
</dbReference>
<evidence type="ECO:0000256" key="1">
    <source>
        <dbReference type="ARBA" id="ARBA00007274"/>
    </source>
</evidence>
<evidence type="ECO:0000313" key="7">
    <source>
        <dbReference type="Proteomes" id="UP000319160"/>
    </source>
</evidence>
<evidence type="ECO:0000313" key="6">
    <source>
        <dbReference type="EMBL" id="TRX95147.1"/>
    </source>
</evidence>
<dbReference type="GO" id="GO:0000981">
    <property type="term" value="F:DNA-binding transcription factor activity, RNA polymerase II-specific"/>
    <property type="evidence" value="ECO:0007669"/>
    <property type="project" value="InterPro"/>
</dbReference>
<keyword evidence="2" id="KW-0808">Transferase</keyword>
<dbReference type="EMBL" id="VFLP01000017">
    <property type="protein sequence ID" value="TRX95147.1"/>
    <property type="molecule type" value="Genomic_DNA"/>
</dbReference>
<reference evidence="7" key="1">
    <citation type="submission" date="2019-06" db="EMBL/GenBank/DDBJ databases">
        <title>Draft genome sequence of the griseofulvin-producing fungus Xylaria cubensis strain G536.</title>
        <authorList>
            <person name="Mead M.E."/>
            <person name="Raja H.A."/>
            <person name="Steenwyk J.L."/>
            <person name="Knowles S.L."/>
            <person name="Oberlies N.H."/>
            <person name="Rokas A."/>
        </authorList>
    </citation>
    <scope>NUCLEOTIDE SEQUENCE [LARGE SCALE GENOMIC DNA]</scope>
    <source>
        <strain evidence="7">G536</strain>
    </source>
</reference>
<feature type="region of interest" description="Disordered" evidence="4">
    <location>
        <begin position="251"/>
        <end position="308"/>
    </location>
</feature>
<dbReference type="CDD" id="cd03357">
    <property type="entry name" value="LbH_MAT_GAT"/>
    <property type="match status" value="1"/>
</dbReference>
<dbReference type="GO" id="GO:0016407">
    <property type="term" value="F:acetyltransferase activity"/>
    <property type="evidence" value="ECO:0007669"/>
    <property type="project" value="InterPro"/>
</dbReference>
<dbReference type="OrthoDB" id="25818at2759"/>
<feature type="region of interest" description="Disordered" evidence="4">
    <location>
        <begin position="1"/>
        <end position="214"/>
    </location>
</feature>
<evidence type="ECO:0000256" key="2">
    <source>
        <dbReference type="ARBA" id="ARBA00022679"/>
    </source>
</evidence>
<keyword evidence="3" id="KW-0539">Nucleus</keyword>
<dbReference type="InterPro" id="IPR001451">
    <property type="entry name" value="Hexapep"/>
</dbReference>
<gene>
    <name evidence="6" type="ORF">FHL15_003839</name>
</gene>
<dbReference type="PROSITE" id="PS00463">
    <property type="entry name" value="ZN2_CY6_FUNGAL_1"/>
    <property type="match status" value="1"/>
</dbReference>
<dbReference type="SMART" id="SM01266">
    <property type="entry name" value="Mac"/>
    <property type="match status" value="1"/>
</dbReference>
<comment type="caution">
    <text evidence="6">The sequence shown here is derived from an EMBL/GenBank/DDBJ whole genome shotgun (WGS) entry which is preliminary data.</text>
</comment>
<protein>
    <recommendedName>
        <fullName evidence="5">Zn(2)-C6 fungal-type domain-containing protein</fullName>
    </recommendedName>
</protein>
<dbReference type="CDD" id="cd00067">
    <property type="entry name" value="GAL4"/>
    <property type="match status" value="1"/>
</dbReference>
<dbReference type="Pfam" id="PF12464">
    <property type="entry name" value="Mac"/>
    <property type="match status" value="1"/>
</dbReference>
<feature type="compositionally biased region" description="Basic and acidic residues" evidence="4">
    <location>
        <begin position="112"/>
        <end position="129"/>
    </location>
</feature>
<dbReference type="Pfam" id="PF00132">
    <property type="entry name" value="Hexapep"/>
    <property type="match status" value="1"/>
</dbReference>
<dbReference type="InterPro" id="IPR051159">
    <property type="entry name" value="Hexapeptide_acetyltransf"/>
</dbReference>
<name>A0A553I4N1_9PEZI</name>
<accession>A0A553I4N1</accession>
<dbReference type="SUPFAM" id="SSF57701">
    <property type="entry name" value="Zn2/Cys6 DNA-binding domain"/>
    <property type="match status" value="1"/>
</dbReference>
<dbReference type="GO" id="GO:0008270">
    <property type="term" value="F:zinc ion binding"/>
    <property type="evidence" value="ECO:0007669"/>
    <property type="project" value="InterPro"/>
</dbReference>
<dbReference type="SMART" id="SM00066">
    <property type="entry name" value="GAL4"/>
    <property type="match status" value="1"/>
</dbReference>
<dbReference type="AlphaFoldDB" id="A0A553I4N1"/>
<evidence type="ECO:0000256" key="3">
    <source>
        <dbReference type="ARBA" id="ARBA00023242"/>
    </source>
</evidence>
<keyword evidence="7" id="KW-1185">Reference proteome</keyword>
<dbReference type="InterPro" id="IPR011004">
    <property type="entry name" value="Trimer_LpxA-like_sf"/>
</dbReference>
<comment type="similarity">
    <text evidence="1">Belongs to the transferase hexapeptide repeat family.</text>
</comment>
<feature type="compositionally biased region" description="Basic and acidic residues" evidence="4">
    <location>
        <begin position="394"/>
        <end position="407"/>
    </location>
</feature>
<evidence type="ECO:0000259" key="5">
    <source>
        <dbReference type="PROSITE" id="PS50048"/>
    </source>
</evidence>
<dbReference type="PANTHER" id="PTHR23416">
    <property type="entry name" value="SIALIC ACID SYNTHASE-RELATED"/>
    <property type="match status" value="1"/>
</dbReference>
<evidence type="ECO:0000256" key="4">
    <source>
        <dbReference type="SAM" id="MobiDB-lite"/>
    </source>
</evidence>
<feature type="compositionally biased region" description="Polar residues" evidence="4">
    <location>
        <begin position="94"/>
        <end position="104"/>
    </location>
</feature>
<dbReference type="PROSITE" id="PS50048">
    <property type="entry name" value="ZN2_CY6_FUNGAL_2"/>
    <property type="match status" value="1"/>
</dbReference>
<dbReference type="Proteomes" id="UP000319160">
    <property type="component" value="Unassembled WGS sequence"/>
</dbReference>
<feature type="domain" description="Zn(2)-C6 fungal-type" evidence="5">
    <location>
        <begin position="219"/>
        <end position="247"/>
    </location>
</feature>
<dbReference type="Pfam" id="PF00172">
    <property type="entry name" value="Zn_clus"/>
    <property type="match status" value="1"/>
</dbReference>
<feature type="compositionally biased region" description="Polar residues" evidence="4">
    <location>
        <begin position="11"/>
        <end position="22"/>
    </location>
</feature>
<feature type="compositionally biased region" description="Pro residues" evidence="4">
    <location>
        <begin position="421"/>
        <end position="435"/>
    </location>
</feature>
<feature type="region of interest" description="Disordered" evidence="4">
    <location>
        <begin position="378"/>
        <end position="437"/>
    </location>
</feature>
<dbReference type="InterPro" id="IPR001138">
    <property type="entry name" value="Zn2Cys6_DnaBD"/>
</dbReference>